<dbReference type="InterPro" id="IPR013830">
    <property type="entry name" value="SGNH_hydro"/>
</dbReference>
<dbReference type="InterPro" id="IPR036514">
    <property type="entry name" value="SGNH_hydro_sf"/>
</dbReference>
<name>A0A366D5S7_9GAMM</name>
<dbReference type="Gene3D" id="3.40.50.1110">
    <property type="entry name" value="SGNH hydrolase"/>
    <property type="match status" value="1"/>
</dbReference>
<feature type="domain" description="SGNH hydrolase-type esterase" evidence="2">
    <location>
        <begin position="37"/>
        <end position="201"/>
    </location>
</feature>
<dbReference type="PANTHER" id="PTHR11852">
    <property type="entry name" value="PLATELET-ACTIVATING FACTOR ACETYLHYDROLASE"/>
    <property type="match status" value="1"/>
</dbReference>
<sequence>MTPVSLQMMPQQAIWWLPRHQAKLQEKAAMDRVDLVFLGDSIMQAWEKEGKAIWEANYRSRNTLNLGFNGDRTEHVLWRLAHGEVDDISPKLVVLLIGTNNTGHRMDDPQETAQGIKAILNLLATKLPHTKVLLLAIFPRSARPTQKLRVLNQQVTDLIKDYADDQTVFFVDLNHHFLDQNGHLTSNVMDDFLHPNAHQYEVWAQAMEPYIERLMS</sequence>
<dbReference type="Proteomes" id="UP000252086">
    <property type="component" value="Unassembled WGS sequence"/>
</dbReference>
<evidence type="ECO:0000259" key="2">
    <source>
        <dbReference type="Pfam" id="PF13472"/>
    </source>
</evidence>
<dbReference type="PANTHER" id="PTHR11852:SF0">
    <property type="entry name" value="PLATELET-ACTIVATING FACTOR ACETYLHYDROLASE IB SUBUNIT BETA HOMOLOG"/>
    <property type="match status" value="1"/>
</dbReference>
<keyword evidence="4" id="KW-1185">Reference proteome</keyword>
<protein>
    <submittedName>
        <fullName evidence="3">Lysophospholipase L1-like esterase</fullName>
    </submittedName>
</protein>
<dbReference type="RefSeq" id="WP_245931864.1">
    <property type="nucleotide sequence ID" value="NZ_QNRF01000002.1"/>
</dbReference>
<proteinExistence type="inferred from homology"/>
<comment type="caution">
    <text evidence="3">The sequence shown here is derived from an EMBL/GenBank/DDBJ whole genome shotgun (WGS) entry which is preliminary data.</text>
</comment>
<gene>
    <name evidence="3" type="ORF">DFP76_10255</name>
</gene>
<dbReference type="Pfam" id="PF13472">
    <property type="entry name" value="Lipase_GDSL_2"/>
    <property type="match status" value="1"/>
</dbReference>
<reference evidence="3 4" key="1">
    <citation type="submission" date="2018-06" db="EMBL/GenBank/DDBJ databases">
        <title>Genomic Encyclopedia of Type Strains, Phase III (KMG-III): the genomes of soil and plant-associated and newly described type strains.</title>
        <authorList>
            <person name="Whitman W."/>
        </authorList>
    </citation>
    <scope>NUCLEOTIDE SEQUENCE [LARGE SCALE GENOMIC DNA]</scope>
    <source>
        <strain evidence="3 4">CECT 7732</strain>
    </source>
</reference>
<dbReference type="SUPFAM" id="SSF52266">
    <property type="entry name" value="SGNH hydrolase"/>
    <property type="match status" value="1"/>
</dbReference>
<evidence type="ECO:0000313" key="3">
    <source>
        <dbReference type="EMBL" id="RBO84658.1"/>
    </source>
</evidence>
<dbReference type="EMBL" id="QNRF01000002">
    <property type="protein sequence ID" value="RBO84658.1"/>
    <property type="molecule type" value="Genomic_DNA"/>
</dbReference>
<comment type="similarity">
    <text evidence="1">Belongs to the 'GDSL' lipolytic enzyme family. Platelet-activating factor acetylhydrolase IB beta/gamma subunits subfamily.</text>
</comment>
<evidence type="ECO:0000313" key="4">
    <source>
        <dbReference type="Proteomes" id="UP000252086"/>
    </source>
</evidence>
<dbReference type="GO" id="GO:0016788">
    <property type="term" value="F:hydrolase activity, acting on ester bonds"/>
    <property type="evidence" value="ECO:0007669"/>
    <property type="project" value="UniProtKB-ARBA"/>
</dbReference>
<evidence type="ECO:0000256" key="1">
    <source>
        <dbReference type="ARBA" id="ARBA00038184"/>
    </source>
</evidence>
<organism evidence="3 4">
    <name type="scientific">Marinomonas aquiplantarum</name>
    <dbReference type="NCBI Taxonomy" id="491951"/>
    <lineage>
        <taxon>Bacteria</taxon>
        <taxon>Pseudomonadati</taxon>
        <taxon>Pseudomonadota</taxon>
        <taxon>Gammaproteobacteria</taxon>
        <taxon>Oceanospirillales</taxon>
        <taxon>Oceanospirillaceae</taxon>
        <taxon>Marinomonas</taxon>
    </lineage>
</organism>
<dbReference type="AlphaFoldDB" id="A0A366D5S7"/>
<accession>A0A366D5S7</accession>